<dbReference type="GO" id="GO:0017116">
    <property type="term" value="F:single-stranded DNA helicase activity"/>
    <property type="evidence" value="ECO:0007669"/>
    <property type="project" value="TreeGrafter"/>
</dbReference>
<protein>
    <submittedName>
        <fullName evidence="4">Exodeoxyribonuclease V alpha subunit</fullName>
    </submittedName>
</protein>
<dbReference type="InterPro" id="IPR050534">
    <property type="entry name" value="Coronavir_polyprotein_1ab"/>
</dbReference>
<dbReference type="SMART" id="SM00382">
    <property type="entry name" value="AAA"/>
    <property type="match status" value="1"/>
</dbReference>
<evidence type="ECO:0000313" key="4">
    <source>
        <dbReference type="EMBL" id="PTR06944.1"/>
    </source>
</evidence>
<dbReference type="Proteomes" id="UP000244060">
    <property type="component" value="Unassembled WGS sequence"/>
</dbReference>
<dbReference type="Pfam" id="PF13604">
    <property type="entry name" value="AAA_30"/>
    <property type="match status" value="1"/>
</dbReference>
<dbReference type="RefSeq" id="WP_108222748.1">
    <property type="nucleotide sequence ID" value="NZ_CP090022.1"/>
</dbReference>
<reference evidence="4 5" key="1">
    <citation type="submission" date="2018-04" db="EMBL/GenBank/DDBJ databases">
        <title>Genomic Encyclopedia of Type Strains, Phase III (KMG-III): the genomes of soil and plant-associated and newly described type strains.</title>
        <authorList>
            <person name="Whitman W."/>
        </authorList>
    </citation>
    <scope>NUCLEOTIDE SEQUENCE [LARGE SCALE GENOMIC DNA]</scope>
    <source>
        <strain evidence="4 5">KA25</strain>
    </source>
</reference>
<evidence type="ECO:0000256" key="2">
    <source>
        <dbReference type="ARBA" id="ARBA00022840"/>
    </source>
</evidence>
<dbReference type="Pfam" id="PF14490">
    <property type="entry name" value="HHH_RecD2"/>
    <property type="match status" value="1"/>
</dbReference>
<feature type="domain" description="AAA+ ATPase" evidence="3">
    <location>
        <begin position="268"/>
        <end position="412"/>
    </location>
</feature>
<dbReference type="AlphaFoldDB" id="A0A2T5JKC5"/>
<name>A0A2T5JKC5_9RHOB</name>
<comment type="caution">
    <text evidence="4">The sequence shown here is derived from an EMBL/GenBank/DDBJ whole genome shotgun (WGS) entry which is preliminary data.</text>
</comment>
<dbReference type="OrthoDB" id="1826980at2"/>
<dbReference type="InterPro" id="IPR003593">
    <property type="entry name" value="AAA+_ATPase"/>
</dbReference>
<evidence type="ECO:0000259" key="3">
    <source>
        <dbReference type="SMART" id="SM00382"/>
    </source>
</evidence>
<dbReference type="Gene3D" id="1.10.10.2220">
    <property type="match status" value="1"/>
</dbReference>
<dbReference type="InterPro" id="IPR029493">
    <property type="entry name" value="RecD2-like_HHH"/>
</dbReference>
<dbReference type="InterPro" id="IPR027785">
    <property type="entry name" value="UvrD-like_helicase_C"/>
</dbReference>
<keyword evidence="1" id="KW-0547">Nucleotide-binding</keyword>
<dbReference type="PANTHER" id="PTHR43788">
    <property type="entry name" value="DNA2/NAM7 HELICASE FAMILY MEMBER"/>
    <property type="match status" value="1"/>
</dbReference>
<dbReference type="CDD" id="cd17933">
    <property type="entry name" value="DEXSc_RecD-like"/>
    <property type="match status" value="1"/>
</dbReference>
<proteinExistence type="predicted"/>
<organism evidence="4 5">
    <name type="scientific">Cereibacter azotoformans</name>
    <dbReference type="NCBI Taxonomy" id="43057"/>
    <lineage>
        <taxon>Bacteria</taxon>
        <taxon>Pseudomonadati</taxon>
        <taxon>Pseudomonadota</taxon>
        <taxon>Alphaproteobacteria</taxon>
        <taxon>Rhodobacterales</taxon>
        <taxon>Paracoccaceae</taxon>
        <taxon>Cereibacter</taxon>
    </lineage>
</organism>
<dbReference type="CDD" id="cd18809">
    <property type="entry name" value="SF1_C_RecD"/>
    <property type="match status" value="1"/>
</dbReference>
<sequence>MPKPFGALANYIAADSEFRGIGPALAARLANRFGRYLRDALAGRDPGVIEILGHDLAETTFAAFDVKAQEADLLDWLERNGVVEAVGVQTAIRVARCWGGEGVEALRENPYLLTAFLPWRRVEQIATALGIAPDDPRRAVAAVEAVLYAALDRNDTFAAERDVEAGVAKLLNSAATPAGHPALSAIDAAVESGGACRLGDGLQPFGAAVMEEFIARTITDCLRSEPYHDLVVPKPDPKLVEARIEVFDAGQLHPLTERQKTAIQTALSQRVMVLAGYAGSGKTTSLRGICDLAESFGRSLHLMALSGRAAQRMAVATSRPARTIAGFLQSMARSDAETLPPGAMVIVDEASMLDLPTLWRILKVLGDANLMLVGDPAQLPPIGFGLTFHVLCQTERIPHVVLDRVLRQPDASGIPSVAEAVRLGKPPALATYEGIRPGVSFIPTAPEDAIGVISGIGRDMRSSSADPGDTQIIAPVKAGPAGIDAINSHFHALRRQATDGTLFPGRSDIAEGDPIIWTRNDWDRELMNGSMGRVQSVIDGIAHVTIDGKPFELDAADADNLDLAYAISVHKAQGSQWRRVIIPVFPSRLLDRTLIYTAITRATEQVIILGDRRALAAAIENTPASTARSVGLDKRLRQAYGFSSYTDYVPEAMEV</sequence>
<gene>
    <name evidence="4" type="ORF">C8J28_1455</name>
</gene>
<dbReference type="PANTHER" id="PTHR43788:SF6">
    <property type="entry name" value="DNA HELICASE B"/>
    <property type="match status" value="1"/>
</dbReference>
<keyword evidence="2" id="KW-0067">ATP-binding</keyword>
<dbReference type="Gene3D" id="3.40.50.300">
    <property type="entry name" value="P-loop containing nucleotide triphosphate hydrolases"/>
    <property type="match status" value="2"/>
</dbReference>
<keyword evidence="5" id="KW-1185">Reference proteome</keyword>
<dbReference type="EMBL" id="QAOT01000045">
    <property type="protein sequence ID" value="PTR06944.1"/>
    <property type="molecule type" value="Genomic_DNA"/>
</dbReference>
<dbReference type="Gene3D" id="2.30.30.940">
    <property type="match status" value="1"/>
</dbReference>
<dbReference type="Pfam" id="PF13538">
    <property type="entry name" value="UvrD_C_2"/>
    <property type="match status" value="1"/>
</dbReference>
<evidence type="ECO:0000313" key="5">
    <source>
        <dbReference type="Proteomes" id="UP000244060"/>
    </source>
</evidence>
<dbReference type="InterPro" id="IPR027417">
    <property type="entry name" value="P-loop_NTPase"/>
</dbReference>
<dbReference type="GO" id="GO:0005524">
    <property type="term" value="F:ATP binding"/>
    <property type="evidence" value="ECO:0007669"/>
    <property type="project" value="UniProtKB-KW"/>
</dbReference>
<dbReference type="GO" id="GO:0009338">
    <property type="term" value="C:exodeoxyribonuclease V complex"/>
    <property type="evidence" value="ECO:0007669"/>
    <property type="project" value="TreeGrafter"/>
</dbReference>
<accession>A0A2T5JKC5</accession>
<evidence type="ECO:0000256" key="1">
    <source>
        <dbReference type="ARBA" id="ARBA00022741"/>
    </source>
</evidence>
<dbReference type="GO" id="GO:0006310">
    <property type="term" value="P:DNA recombination"/>
    <property type="evidence" value="ECO:0007669"/>
    <property type="project" value="TreeGrafter"/>
</dbReference>
<dbReference type="SUPFAM" id="SSF52540">
    <property type="entry name" value="P-loop containing nucleoside triphosphate hydrolases"/>
    <property type="match status" value="2"/>
</dbReference>